<dbReference type="GO" id="GO:0008270">
    <property type="term" value="F:zinc ion binding"/>
    <property type="evidence" value="ECO:0007669"/>
    <property type="project" value="UniProtKB-KW"/>
</dbReference>
<evidence type="ECO:0000256" key="3">
    <source>
        <dbReference type="ARBA" id="ARBA00022771"/>
    </source>
</evidence>
<keyword evidence="10" id="KW-1185">Reference proteome</keyword>
<proteinExistence type="inferred from homology"/>
<evidence type="ECO:0000256" key="1">
    <source>
        <dbReference type="ARBA" id="ARBA00009085"/>
    </source>
</evidence>
<name>A0A6A1VSK7_9ROSI</name>
<dbReference type="SUPFAM" id="SSF144232">
    <property type="entry name" value="HIT/MYND zinc finger-like"/>
    <property type="match status" value="1"/>
</dbReference>
<dbReference type="InterPro" id="IPR001394">
    <property type="entry name" value="Peptidase_C19_UCH"/>
</dbReference>
<dbReference type="InterPro" id="IPR002893">
    <property type="entry name" value="Znf_MYND"/>
</dbReference>
<dbReference type="PROSITE" id="PS00972">
    <property type="entry name" value="USP_1"/>
    <property type="match status" value="1"/>
</dbReference>
<dbReference type="GO" id="GO:0004843">
    <property type="term" value="F:cysteine-type deubiquitinase activity"/>
    <property type="evidence" value="ECO:0007669"/>
    <property type="project" value="InterPro"/>
</dbReference>
<reference evidence="9 10" key="1">
    <citation type="journal article" date="2019" name="Plant Biotechnol. J.">
        <title>The red bayberry genome and genetic basis of sex determination.</title>
        <authorList>
            <person name="Jia H.M."/>
            <person name="Jia H.J."/>
            <person name="Cai Q.L."/>
            <person name="Wang Y."/>
            <person name="Zhao H.B."/>
            <person name="Yang W.F."/>
            <person name="Wang G.Y."/>
            <person name="Li Y.H."/>
            <person name="Zhan D.L."/>
            <person name="Shen Y.T."/>
            <person name="Niu Q.F."/>
            <person name="Chang L."/>
            <person name="Qiu J."/>
            <person name="Zhao L."/>
            <person name="Xie H.B."/>
            <person name="Fu W.Y."/>
            <person name="Jin J."/>
            <person name="Li X.W."/>
            <person name="Jiao Y."/>
            <person name="Zhou C.C."/>
            <person name="Tu T."/>
            <person name="Chai C.Y."/>
            <person name="Gao J.L."/>
            <person name="Fan L.J."/>
            <person name="van de Weg E."/>
            <person name="Wang J.Y."/>
            <person name="Gao Z.S."/>
        </authorList>
    </citation>
    <scope>NUCLEOTIDE SEQUENCE [LARGE SCALE GENOMIC DNA]</scope>
    <source>
        <tissue evidence="9">Leaves</tissue>
    </source>
</reference>
<dbReference type="PANTHER" id="PTHR24006:SF690">
    <property type="entry name" value="UBIQUITIN CARBOXYL-TERMINAL HYDROLASE 17"/>
    <property type="match status" value="1"/>
</dbReference>
<evidence type="ECO:0000313" key="10">
    <source>
        <dbReference type="Proteomes" id="UP000516437"/>
    </source>
</evidence>
<accession>A0A6A1VSK7</accession>
<dbReference type="Pfam" id="PF00443">
    <property type="entry name" value="UCH"/>
    <property type="match status" value="1"/>
</dbReference>
<sequence length="935" mass="102698">MLGPGILGFQSILLALICAVCLVIRHKWKDAAAKKEEIMRLVAMASEEAAMAEVVATVEYTAMPVVRRYQCAVCYSPTTMRCSQCKAVRYCSGKCQIMHWRQGHKDECCRQFGTTEFEDRSDCGEKAILEKQSDIYDNKELQSGFPYSGASASAGISPSHGGSDSSDDISSNHIMRSGAINRSEIPLADDFGPDGLATTSSFTERELAKSFSTVSTNSVTFVDSTSCASRSNKMKSGHIDEAVDFIAKISKTQPFIADDVKPKCMGSSKPIGGSSSAGKLASDLSKFRRSPSWGCSVSDSGEDDGEDSSELLKCEEVRSWSLKPSSDHPSSASGGHAIYDSKSTKIDGCHAVSSKVGSIPGLPQDFRNGLKVSMRKVVQQFRPSKESKHKLSGLGNDLTGKQNCKMVFPYDLFMKLYSCDKVELHPFGLINCGNSCYANAVLQCLAFTRPLSTYLFHGLHSKIMQKAREGCSPLSPIGILSRIDKIGSNLGHGKEEDAHEFLRYAVDTMQYVCLKEAGNGGPVAEETTLVGLTFGGYLRSKIKCMKCLGKSERSERIMDLTVEIDGDIGTLEEALAQFTATEILDRDNKYYCGRCKSYERAKKKLTILEVPNILTIVLKRFRSGNFEKLNKPIQFPEVLDMTPYIDGICDASPLYSLYAVVVHLDIMNAAFSGHYVCYVKNINGEWFRIDDSTVEPVEVERVLLEGAYMLLYARRSPRAPAFIRNNGVSHGGWLKKRHLEAVPSSPTSKTESNAMQAKGKVGRKYNQPFHPEDWRYYSMRSIPAVDSLSESSSLFSSSDASSCSTASIKDSASTGDMSDYIFGEVGPSWYSQYGLPSDSVSSSSYTNFDEDSELDNNIWRLPSWGNGWREVLDGDGNSTILYTDTSRHCRKSSGQFGSNSACRDSEQFGFANPYIVNSGVSLRRVNGARSAQTFS</sequence>
<dbReference type="EMBL" id="RXIC02000023">
    <property type="protein sequence ID" value="KAB1214538.1"/>
    <property type="molecule type" value="Genomic_DNA"/>
</dbReference>
<evidence type="ECO:0000256" key="5">
    <source>
        <dbReference type="PROSITE-ProRule" id="PRU00134"/>
    </source>
</evidence>
<dbReference type="InterPro" id="IPR018200">
    <property type="entry name" value="USP_CS"/>
</dbReference>
<evidence type="ECO:0000256" key="2">
    <source>
        <dbReference type="ARBA" id="ARBA00022723"/>
    </source>
</evidence>
<dbReference type="InterPro" id="IPR050164">
    <property type="entry name" value="Peptidase_C19"/>
</dbReference>
<feature type="compositionally biased region" description="Acidic residues" evidence="6">
    <location>
        <begin position="300"/>
        <end position="309"/>
    </location>
</feature>
<dbReference type="SUPFAM" id="SSF54001">
    <property type="entry name" value="Cysteine proteinases"/>
    <property type="match status" value="1"/>
</dbReference>
<dbReference type="FunFam" id="6.10.140.2220:FF:000006">
    <property type="entry name" value="Ubiquitin carboxyl-terminal hydrolase 15"/>
    <property type="match status" value="1"/>
</dbReference>
<evidence type="ECO:0000256" key="6">
    <source>
        <dbReference type="SAM" id="MobiDB-lite"/>
    </source>
</evidence>
<dbReference type="InterPro" id="IPR028889">
    <property type="entry name" value="USP"/>
</dbReference>
<evidence type="ECO:0000259" key="7">
    <source>
        <dbReference type="PROSITE" id="PS50235"/>
    </source>
</evidence>
<dbReference type="AlphaFoldDB" id="A0A6A1VSK7"/>
<dbReference type="PROSITE" id="PS50235">
    <property type="entry name" value="USP_3"/>
    <property type="match status" value="1"/>
</dbReference>
<gene>
    <name evidence="9" type="ORF">CJ030_MR5G013419</name>
</gene>
<evidence type="ECO:0000256" key="4">
    <source>
        <dbReference type="ARBA" id="ARBA00022833"/>
    </source>
</evidence>
<feature type="region of interest" description="Disordered" evidence="6">
    <location>
        <begin position="288"/>
        <end position="309"/>
    </location>
</feature>
<dbReference type="GO" id="GO:0005829">
    <property type="term" value="C:cytosol"/>
    <property type="evidence" value="ECO:0007669"/>
    <property type="project" value="TreeGrafter"/>
</dbReference>
<keyword evidence="3 5" id="KW-0863">Zinc-finger</keyword>
<feature type="domain" description="MYND-type" evidence="8">
    <location>
        <begin position="71"/>
        <end position="108"/>
    </location>
</feature>
<feature type="compositionally biased region" description="Polar residues" evidence="6">
    <location>
        <begin position="744"/>
        <end position="755"/>
    </location>
</feature>
<evidence type="ECO:0000313" key="9">
    <source>
        <dbReference type="EMBL" id="KAB1214538.1"/>
    </source>
</evidence>
<keyword evidence="9" id="KW-0378">Hydrolase</keyword>
<comment type="similarity">
    <text evidence="1">Belongs to the peptidase C19 family.</text>
</comment>
<protein>
    <submittedName>
        <fullName evidence="9">Ubiquitin carboxyl-terminal hydrolase 17</fullName>
    </submittedName>
</protein>
<feature type="domain" description="USP" evidence="7">
    <location>
        <begin position="427"/>
        <end position="715"/>
    </location>
</feature>
<feature type="region of interest" description="Disordered" evidence="6">
    <location>
        <begin position="740"/>
        <end position="760"/>
    </location>
</feature>
<dbReference type="InterPro" id="IPR038765">
    <property type="entry name" value="Papain-like_cys_pep_sf"/>
</dbReference>
<dbReference type="Gene3D" id="3.90.70.10">
    <property type="entry name" value="Cysteine proteinases"/>
    <property type="match status" value="1"/>
</dbReference>
<dbReference type="Gene3D" id="6.10.140.2220">
    <property type="match status" value="1"/>
</dbReference>
<dbReference type="PANTHER" id="PTHR24006">
    <property type="entry name" value="UBIQUITIN CARBOXYL-TERMINAL HYDROLASE"/>
    <property type="match status" value="1"/>
</dbReference>
<keyword evidence="2" id="KW-0479">Metal-binding</keyword>
<dbReference type="OrthoDB" id="420187at2759"/>
<dbReference type="GO" id="GO:0005634">
    <property type="term" value="C:nucleus"/>
    <property type="evidence" value="ECO:0007669"/>
    <property type="project" value="TreeGrafter"/>
</dbReference>
<dbReference type="Proteomes" id="UP000516437">
    <property type="component" value="Chromosome 5"/>
</dbReference>
<dbReference type="PROSITE" id="PS50865">
    <property type="entry name" value="ZF_MYND_2"/>
    <property type="match status" value="1"/>
</dbReference>
<feature type="region of interest" description="Disordered" evidence="6">
    <location>
        <begin position="150"/>
        <end position="172"/>
    </location>
</feature>
<comment type="caution">
    <text evidence="9">The sequence shown here is derived from an EMBL/GenBank/DDBJ whole genome shotgun (WGS) entry which is preliminary data.</text>
</comment>
<keyword evidence="4" id="KW-0862">Zinc</keyword>
<dbReference type="GO" id="GO:0016579">
    <property type="term" value="P:protein deubiquitination"/>
    <property type="evidence" value="ECO:0007669"/>
    <property type="project" value="InterPro"/>
</dbReference>
<organism evidence="9 10">
    <name type="scientific">Morella rubra</name>
    <name type="common">Chinese bayberry</name>
    <dbReference type="NCBI Taxonomy" id="262757"/>
    <lineage>
        <taxon>Eukaryota</taxon>
        <taxon>Viridiplantae</taxon>
        <taxon>Streptophyta</taxon>
        <taxon>Embryophyta</taxon>
        <taxon>Tracheophyta</taxon>
        <taxon>Spermatophyta</taxon>
        <taxon>Magnoliopsida</taxon>
        <taxon>eudicotyledons</taxon>
        <taxon>Gunneridae</taxon>
        <taxon>Pentapetalae</taxon>
        <taxon>rosids</taxon>
        <taxon>fabids</taxon>
        <taxon>Fagales</taxon>
        <taxon>Myricaceae</taxon>
        <taxon>Morella</taxon>
    </lineage>
</organism>
<evidence type="ECO:0000259" key="8">
    <source>
        <dbReference type="PROSITE" id="PS50865"/>
    </source>
</evidence>
<dbReference type="Pfam" id="PF01753">
    <property type="entry name" value="zf-MYND"/>
    <property type="match status" value="1"/>
</dbReference>